<dbReference type="EMBL" id="QFOI01000204">
    <property type="protein sequence ID" value="PZP47068.1"/>
    <property type="molecule type" value="Genomic_DNA"/>
</dbReference>
<organism evidence="1 2">
    <name type="scientific">Pseudopedobacter saltans</name>
    <dbReference type="NCBI Taxonomy" id="151895"/>
    <lineage>
        <taxon>Bacteria</taxon>
        <taxon>Pseudomonadati</taxon>
        <taxon>Bacteroidota</taxon>
        <taxon>Sphingobacteriia</taxon>
        <taxon>Sphingobacteriales</taxon>
        <taxon>Sphingobacteriaceae</taxon>
        <taxon>Pseudopedobacter</taxon>
    </lineage>
</organism>
<sequence length="73" mass="8322">MSDITFTEWWKTLPPGEKYNVAMYLAKECNTALSTIKTWGLGYRTPKSRSQDIIVKFLTSKGLQSDTQTLFPS</sequence>
<proteinExistence type="predicted"/>
<evidence type="ECO:0000313" key="2">
    <source>
        <dbReference type="Proteomes" id="UP000249645"/>
    </source>
</evidence>
<gene>
    <name evidence="1" type="ORF">DI598_11440</name>
</gene>
<reference evidence="1 2" key="1">
    <citation type="submission" date="2017-11" db="EMBL/GenBank/DDBJ databases">
        <title>Infants hospitalized years apart are colonized by the same room-sourced microbial strains.</title>
        <authorList>
            <person name="Brooks B."/>
            <person name="Olm M.R."/>
            <person name="Firek B.A."/>
            <person name="Baker R."/>
            <person name="Thomas B.C."/>
            <person name="Morowitz M.J."/>
            <person name="Banfield J.F."/>
        </authorList>
    </citation>
    <scope>NUCLEOTIDE SEQUENCE [LARGE SCALE GENOMIC DNA]</scope>
    <source>
        <strain evidence="1">S2_009_000_R2_76</strain>
    </source>
</reference>
<dbReference type="Proteomes" id="UP000249645">
    <property type="component" value="Unassembled WGS sequence"/>
</dbReference>
<accession>A0A2W5EUP8</accession>
<name>A0A2W5EUP8_9SPHI</name>
<protein>
    <recommendedName>
        <fullName evidence="3">Transcriptional regulator</fullName>
    </recommendedName>
</protein>
<evidence type="ECO:0000313" key="1">
    <source>
        <dbReference type="EMBL" id="PZP47068.1"/>
    </source>
</evidence>
<dbReference type="AlphaFoldDB" id="A0A2W5EUP8"/>
<comment type="caution">
    <text evidence="1">The sequence shown here is derived from an EMBL/GenBank/DDBJ whole genome shotgun (WGS) entry which is preliminary data.</text>
</comment>
<evidence type="ECO:0008006" key="3">
    <source>
        <dbReference type="Google" id="ProtNLM"/>
    </source>
</evidence>